<evidence type="ECO:0000256" key="6">
    <source>
        <dbReference type="ARBA" id="ARBA00023004"/>
    </source>
</evidence>
<evidence type="ECO:0000313" key="10">
    <source>
        <dbReference type="EMBL" id="PMD26705.1"/>
    </source>
</evidence>
<dbReference type="Gene3D" id="3.60.130.10">
    <property type="entry name" value="Clavaminate synthase-like"/>
    <property type="match status" value="1"/>
</dbReference>
<dbReference type="GO" id="GO:0005739">
    <property type="term" value="C:mitochondrion"/>
    <property type="evidence" value="ECO:0007669"/>
    <property type="project" value="TreeGrafter"/>
</dbReference>
<dbReference type="InterPro" id="IPR050411">
    <property type="entry name" value="AlphaKG_dependent_hydroxylases"/>
</dbReference>
<dbReference type="PANTHER" id="PTHR10696">
    <property type="entry name" value="GAMMA-BUTYROBETAINE HYDROXYLASE-RELATED"/>
    <property type="match status" value="1"/>
</dbReference>
<reference evidence="10 11" key="1">
    <citation type="submission" date="2016-05" db="EMBL/GenBank/DDBJ databases">
        <title>A degradative enzymes factory behind the ericoid mycorrhizal symbiosis.</title>
        <authorList>
            <consortium name="DOE Joint Genome Institute"/>
            <person name="Martino E."/>
            <person name="Morin E."/>
            <person name="Grelet G."/>
            <person name="Kuo A."/>
            <person name="Kohler A."/>
            <person name="Daghino S."/>
            <person name="Barry K."/>
            <person name="Choi C."/>
            <person name="Cichocki N."/>
            <person name="Clum A."/>
            <person name="Copeland A."/>
            <person name="Hainaut M."/>
            <person name="Haridas S."/>
            <person name="Labutti K."/>
            <person name="Lindquist E."/>
            <person name="Lipzen A."/>
            <person name="Khouja H.-R."/>
            <person name="Murat C."/>
            <person name="Ohm R."/>
            <person name="Olson A."/>
            <person name="Spatafora J."/>
            <person name="Veneault-Fourrey C."/>
            <person name="Henrissat B."/>
            <person name="Grigoriev I."/>
            <person name="Martin F."/>
            <person name="Perotto S."/>
        </authorList>
    </citation>
    <scope>NUCLEOTIDE SEQUENCE [LARGE SCALE GENOMIC DNA]</scope>
    <source>
        <strain evidence="10 11">UAMH 7357</strain>
    </source>
</reference>
<dbReference type="Proteomes" id="UP000235672">
    <property type="component" value="Unassembled WGS sequence"/>
</dbReference>
<gene>
    <name evidence="10" type="ORF">NA56DRAFT_641389</name>
</gene>
<keyword evidence="5" id="KW-0560">Oxidoreductase</keyword>
<dbReference type="EMBL" id="KZ613467">
    <property type="protein sequence ID" value="PMD26705.1"/>
    <property type="molecule type" value="Genomic_DNA"/>
</dbReference>
<keyword evidence="11" id="KW-1185">Reference proteome</keyword>
<dbReference type="GO" id="GO:0016706">
    <property type="term" value="F:2-oxoglutarate-dependent dioxygenase activity"/>
    <property type="evidence" value="ECO:0007669"/>
    <property type="project" value="UniProtKB-ARBA"/>
</dbReference>
<comment type="similarity">
    <text evidence="2">Belongs to the gamma-BBH/TMLD family.</text>
</comment>
<evidence type="ECO:0000259" key="8">
    <source>
        <dbReference type="Pfam" id="PF02668"/>
    </source>
</evidence>
<dbReference type="GO" id="GO:0045329">
    <property type="term" value="P:carnitine biosynthetic process"/>
    <property type="evidence" value="ECO:0007669"/>
    <property type="project" value="TreeGrafter"/>
</dbReference>
<dbReference type="Pfam" id="PF02668">
    <property type="entry name" value="TauD"/>
    <property type="match status" value="1"/>
</dbReference>
<accession>A0A2J6QKA5</accession>
<comment type="cofactor">
    <cofactor evidence="1">
        <name>Fe(2+)</name>
        <dbReference type="ChEBI" id="CHEBI:29033"/>
    </cofactor>
</comment>
<protein>
    <submittedName>
        <fullName evidence="10">Clavaminate synthase-like protein</fullName>
    </submittedName>
</protein>
<evidence type="ECO:0000313" key="11">
    <source>
        <dbReference type="Proteomes" id="UP000235672"/>
    </source>
</evidence>
<proteinExistence type="inferred from homology"/>
<dbReference type="GO" id="GO:0046872">
    <property type="term" value="F:metal ion binding"/>
    <property type="evidence" value="ECO:0007669"/>
    <property type="project" value="UniProtKB-KW"/>
</dbReference>
<keyword evidence="3" id="KW-0479">Metal-binding</keyword>
<evidence type="ECO:0000256" key="4">
    <source>
        <dbReference type="ARBA" id="ARBA00022964"/>
    </source>
</evidence>
<dbReference type="STRING" id="1745343.A0A2J6QKA5"/>
<evidence type="ECO:0000259" key="9">
    <source>
        <dbReference type="Pfam" id="PF06155"/>
    </source>
</evidence>
<feature type="domain" description="TauD/TfdA-like" evidence="8">
    <location>
        <begin position="207"/>
        <end position="451"/>
    </location>
</feature>
<name>A0A2J6QKA5_9HELO</name>
<dbReference type="PANTHER" id="PTHR10696:SF25">
    <property type="entry name" value="OXIDOREDUCTASE AIM17-RELATED"/>
    <property type="match status" value="1"/>
</dbReference>
<feature type="compositionally biased region" description="Basic and acidic residues" evidence="7">
    <location>
        <begin position="523"/>
        <end position="537"/>
    </location>
</feature>
<keyword evidence="6" id="KW-0408">Iron</keyword>
<evidence type="ECO:0000256" key="7">
    <source>
        <dbReference type="SAM" id="MobiDB-lite"/>
    </source>
</evidence>
<dbReference type="Pfam" id="PF06155">
    <property type="entry name" value="GBBH-like_N"/>
    <property type="match status" value="1"/>
</dbReference>
<dbReference type="SUPFAM" id="SSF51197">
    <property type="entry name" value="Clavaminate synthase-like"/>
    <property type="match status" value="1"/>
</dbReference>
<feature type="compositionally biased region" description="Basic residues" evidence="7">
    <location>
        <begin position="504"/>
        <end position="522"/>
    </location>
</feature>
<organism evidence="10 11">
    <name type="scientific">Hyaloscypha hepaticicola</name>
    <dbReference type="NCBI Taxonomy" id="2082293"/>
    <lineage>
        <taxon>Eukaryota</taxon>
        <taxon>Fungi</taxon>
        <taxon>Dikarya</taxon>
        <taxon>Ascomycota</taxon>
        <taxon>Pezizomycotina</taxon>
        <taxon>Leotiomycetes</taxon>
        <taxon>Helotiales</taxon>
        <taxon>Hyaloscyphaceae</taxon>
        <taxon>Hyaloscypha</taxon>
    </lineage>
</organism>
<feature type="domain" description="Gamma-butyrobetaine hydroxylase-like N-terminal" evidence="9">
    <location>
        <begin position="100"/>
        <end position="155"/>
    </location>
</feature>
<dbReference type="InterPro" id="IPR003819">
    <property type="entry name" value="TauD/TfdA-like"/>
</dbReference>
<dbReference type="OrthoDB" id="406634at2759"/>
<dbReference type="InterPro" id="IPR038492">
    <property type="entry name" value="GBBH-like_N_sf"/>
</dbReference>
<feature type="region of interest" description="Disordered" evidence="7">
    <location>
        <begin position="486"/>
        <end position="537"/>
    </location>
</feature>
<dbReference type="AlphaFoldDB" id="A0A2J6QKA5"/>
<keyword evidence="4" id="KW-0223">Dioxygenase</keyword>
<evidence type="ECO:0000256" key="3">
    <source>
        <dbReference type="ARBA" id="ARBA00022723"/>
    </source>
</evidence>
<dbReference type="Gene3D" id="3.30.2020.30">
    <property type="match status" value="1"/>
</dbReference>
<evidence type="ECO:0000256" key="2">
    <source>
        <dbReference type="ARBA" id="ARBA00008654"/>
    </source>
</evidence>
<evidence type="ECO:0000256" key="1">
    <source>
        <dbReference type="ARBA" id="ARBA00001954"/>
    </source>
</evidence>
<dbReference type="CDD" id="cd00250">
    <property type="entry name" value="CAS_like"/>
    <property type="match status" value="1"/>
</dbReference>
<dbReference type="InterPro" id="IPR042098">
    <property type="entry name" value="TauD-like_sf"/>
</dbReference>
<evidence type="ECO:0000256" key="5">
    <source>
        <dbReference type="ARBA" id="ARBA00023002"/>
    </source>
</evidence>
<dbReference type="InterPro" id="IPR010376">
    <property type="entry name" value="GBBH-like_N"/>
</dbReference>
<sequence length="537" mass="61774">MQPLRLSTRLISGARMIHRPLTSKPLVSFSHQQYRSFARSTRLHDRLFAFPTEPRELADEAVPTASHTVVSSESTEEVEAEEDEIDVANGKFILTPDPAVKWHPVYLRDMCTCPQCRDPSSTQKTFQTSDIPNNIQASLVEFEGDDSVKITWENDIPGFGPDPHVSTFSSEFLHNHLTQQTLAAARFEPPEARVWNKKRINRELQCINFDDYMKDDEVLFSALVFLNMHGILLLKGVPESETAVEDITSRMGPLRDTFYGRTWDVKSVPEAKNVAYTNQFLGLHMDLLYMANPPGFQLLHCLKNTCKGGSSLFSDAFNAAYQLNSLHFSRLMGTKIGYQYKNAGEHYYHEHPVIDAEKYKSPRWNRRVLKHINYSPPFQADHLATVAYQADPFPQMLRSFKKLAERVEDPENLYEYKMQEGECVIFNNRRVLHGRRGFDAAEGERWLKGAYVDSDVFLSRFRVLNEKYQMKGIEILEDFVDLDHGITPPEPPREPKPINYASPFKRKEKKGPLNLKKKRKGEKKALREAEAEKVEEN</sequence>